<evidence type="ECO:0000256" key="1">
    <source>
        <dbReference type="SAM" id="MobiDB-lite"/>
    </source>
</evidence>
<sequence length="62" mass="6401">MERTSTGSQVRGDVATRATLRRASAGAGGTGGHAEVADRFRRTSDRALDGLVAEIARSGRTG</sequence>
<gene>
    <name evidence="2" type="ORF">UFOPK3564_03198</name>
</gene>
<accession>A0A6J7JSE5</accession>
<feature type="compositionally biased region" description="Low complexity" evidence="1">
    <location>
        <begin position="15"/>
        <end position="25"/>
    </location>
</feature>
<dbReference type="AlphaFoldDB" id="A0A6J7JSE5"/>
<name>A0A6J7JSE5_9ZZZZ</name>
<protein>
    <submittedName>
        <fullName evidence="2">Unannotated protein</fullName>
    </submittedName>
</protein>
<proteinExistence type="predicted"/>
<reference evidence="2" key="1">
    <citation type="submission" date="2020-05" db="EMBL/GenBank/DDBJ databases">
        <authorList>
            <person name="Chiriac C."/>
            <person name="Salcher M."/>
            <person name="Ghai R."/>
            <person name="Kavagutti S V."/>
        </authorList>
    </citation>
    <scope>NUCLEOTIDE SEQUENCE</scope>
</reference>
<evidence type="ECO:0000313" key="2">
    <source>
        <dbReference type="EMBL" id="CAB4945549.1"/>
    </source>
</evidence>
<feature type="region of interest" description="Disordered" evidence="1">
    <location>
        <begin position="1"/>
        <end position="41"/>
    </location>
</feature>
<organism evidence="2">
    <name type="scientific">freshwater metagenome</name>
    <dbReference type="NCBI Taxonomy" id="449393"/>
    <lineage>
        <taxon>unclassified sequences</taxon>
        <taxon>metagenomes</taxon>
        <taxon>ecological metagenomes</taxon>
    </lineage>
</organism>
<dbReference type="EMBL" id="CAFBMK010000286">
    <property type="protein sequence ID" value="CAB4945549.1"/>
    <property type="molecule type" value="Genomic_DNA"/>
</dbReference>